<gene>
    <name evidence="4" type="ORF">NGM29_00625</name>
</gene>
<dbReference type="GeneID" id="73288505"/>
<name>A0A9E7NBE5_9EURY</name>
<proteinExistence type="predicted"/>
<dbReference type="PANTHER" id="PTHR38138">
    <property type="entry name" value="VNG6441H"/>
    <property type="match status" value="1"/>
</dbReference>
<keyword evidence="2" id="KW-1133">Transmembrane helix</keyword>
<keyword evidence="2" id="KW-0812">Transmembrane</keyword>
<dbReference type="InterPro" id="IPR012859">
    <property type="entry name" value="Pilin_N_archaeal"/>
</dbReference>
<dbReference type="NCBIfam" id="TIGR02537">
    <property type="entry name" value="arch_flag_Nterm"/>
    <property type="match status" value="1"/>
</dbReference>
<sequence length="176" mass="18076">MSTPRSVPDARSASPADLESGRDRAVSPLVGTILLVAITVLLAATVATAMGSLSLESDSSATAAIEFEVDADRNELVFEHAGGDALDARDLTLEVTIDGEPLAHQPPVPFVGATGFRGFPSGPFNAATGPTWTVGERATIRLAATNSPALAEGAVVRVRLIDADGTVARVVAEVCR</sequence>
<dbReference type="InterPro" id="IPR013373">
    <property type="entry name" value="Flagellin/pilin_N_arc"/>
</dbReference>
<feature type="region of interest" description="Disordered" evidence="1">
    <location>
        <begin position="1"/>
        <end position="21"/>
    </location>
</feature>
<protein>
    <submittedName>
        <fullName evidence="4">Type IV pilin N-terminal domain-containing protein</fullName>
    </submittedName>
</protein>
<evidence type="ECO:0000256" key="2">
    <source>
        <dbReference type="SAM" id="Phobius"/>
    </source>
</evidence>
<reference evidence="4" key="1">
    <citation type="submission" date="2022-06" db="EMBL/GenBank/DDBJ databases">
        <title>Diverse halophilic archaea isolated from saline environments.</title>
        <authorList>
            <person name="Cui H.-L."/>
        </authorList>
    </citation>
    <scope>NUCLEOTIDE SEQUENCE</scope>
    <source>
        <strain evidence="4">WLHS1</strain>
    </source>
</reference>
<organism evidence="4 5">
    <name type="scientific">Natronosalvus rutilus</name>
    <dbReference type="NCBI Taxonomy" id="2953753"/>
    <lineage>
        <taxon>Archaea</taxon>
        <taxon>Methanobacteriati</taxon>
        <taxon>Methanobacteriota</taxon>
        <taxon>Stenosarchaea group</taxon>
        <taxon>Halobacteria</taxon>
        <taxon>Halobacteriales</taxon>
        <taxon>Natrialbaceae</taxon>
        <taxon>Natronosalvus</taxon>
    </lineage>
</organism>
<evidence type="ECO:0000313" key="5">
    <source>
        <dbReference type="Proteomes" id="UP001056855"/>
    </source>
</evidence>
<feature type="domain" description="Archaeal Type IV pilin N-terminal" evidence="3">
    <location>
        <begin position="24"/>
        <end position="99"/>
    </location>
</feature>
<feature type="transmembrane region" description="Helical" evidence="2">
    <location>
        <begin position="29"/>
        <end position="50"/>
    </location>
</feature>
<dbReference type="RefSeq" id="WP_254158343.1">
    <property type="nucleotide sequence ID" value="NZ_CP100355.1"/>
</dbReference>
<accession>A0A9E7NBE5</accession>
<keyword evidence="5" id="KW-1185">Reference proteome</keyword>
<evidence type="ECO:0000313" key="4">
    <source>
        <dbReference type="EMBL" id="UTF53823.1"/>
    </source>
</evidence>
<dbReference type="EMBL" id="CP100355">
    <property type="protein sequence ID" value="UTF53823.1"/>
    <property type="molecule type" value="Genomic_DNA"/>
</dbReference>
<evidence type="ECO:0000256" key="1">
    <source>
        <dbReference type="SAM" id="MobiDB-lite"/>
    </source>
</evidence>
<keyword evidence="2" id="KW-0472">Membrane</keyword>
<dbReference type="Proteomes" id="UP001056855">
    <property type="component" value="Chromosome"/>
</dbReference>
<dbReference type="AlphaFoldDB" id="A0A9E7NBE5"/>
<dbReference type="KEGG" id="sawl:NGM29_00625"/>
<dbReference type="PANTHER" id="PTHR38138:SF1">
    <property type="entry name" value="ARCHAEAL TYPE IV PILIN N-TERMINAL DOMAIN-CONTAINING PROTEIN"/>
    <property type="match status" value="1"/>
</dbReference>
<evidence type="ECO:0000259" key="3">
    <source>
        <dbReference type="Pfam" id="PF07790"/>
    </source>
</evidence>
<dbReference type="Pfam" id="PF07790">
    <property type="entry name" value="Pilin_N"/>
    <property type="match status" value="1"/>
</dbReference>